<dbReference type="SUPFAM" id="SSF57716">
    <property type="entry name" value="Glucocorticoid receptor-like (DNA-binding domain)"/>
    <property type="match status" value="1"/>
</dbReference>
<feature type="domain" description="GATA-type" evidence="4">
    <location>
        <begin position="140"/>
        <end position="173"/>
    </location>
</feature>
<keyword evidence="3" id="KW-0812">Transmembrane</keyword>
<name>D3BPF5_HETP5</name>
<dbReference type="GeneID" id="31364898"/>
<dbReference type="GO" id="GO:0008270">
    <property type="term" value="F:zinc ion binding"/>
    <property type="evidence" value="ECO:0007669"/>
    <property type="project" value="UniProtKB-KW"/>
</dbReference>
<evidence type="ECO:0000256" key="1">
    <source>
        <dbReference type="PROSITE-ProRule" id="PRU00094"/>
    </source>
</evidence>
<feature type="compositionally biased region" description="Low complexity" evidence="2">
    <location>
        <begin position="76"/>
        <end position="92"/>
    </location>
</feature>
<keyword evidence="1" id="KW-0479">Metal-binding</keyword>
<keyword evidence="1" id="KW-0862">Zinc</keyword>
<feature type="compositionally biased region" description="Low complexity" evidence="2">
    <location>
        <begin position="546"/>
        <end position="571"/>
    </location>
</feature>
<feature type="transmembrane region" description="Helical" evidence="3">
    <location>
        <begin position="1431"/>
        <end position="1453"/>
    </location>
</feature>
<keyword evidence="3" id="KW-0472">Membrane</keyword>
<feature type="compositionally biased region" description="Polar residues" evidence="2">
    <location>
        <begin position="341"/>
        <end position="351"/>
    </location>
</feature>
<dbReference type="GO" id="GO:0043565">
    <property type="term" value="F:sequence-specific DNA binding"/>
    <property type="evidence" value="ECO:0007669"/>
    <property type="project" value="InterPro"/>
</dbReference>
<feature type="region of interest" description="Disordered" evidence="2">
    <location>
        <begin position="1295"/>
        <end position="1328"/>
    </location>
</feature>
<reference evidence="5 6" key="1">
    <citation type="journal article" date="2011" name="Genome Res.">
        <title>Phylogeny-wide analysis of social amoeba genomes highlights ancient origins for complex intercellular communication.</title>
        <authorList>
            <person name="Heidel A.J."/>
            <person name="Lawal H.M."/>
            <person name="Felder M."/>
            <person name="Schilde C."/>
            <person name="Helps N.R."/>
            <person name="Tunggal B."/>
            <person name="Rivero F."/>
            <person name="John U."/>
            <person name="Schleicher M."/>
            <person name="Eichinger L."/>
            <person name="Platzer M."/>
            <person name="Noegel A.A."/>
            <person name="Schaap P."/>
            <person name="Gloeckner G."/>
        </authorList>
    </citation>
    <scope>NUCLEOTIDE SEQUENCE [LARGE SCALE GENOMIC DNA]</scope>
    <source>
        <strain evidence="6">ATCC 26659 / Pp 5 / PN500</strain>
    </source>
</reference>
<keyword evidence="3" id="KW-1133">Transmembrane helix</keyword>
<dbReference type="STRING" id="670386.D3BPF5"/>
<dbReference type="EMBL" id="ADBJ01000044">
    <property type="protein sequence ID" value="EFA76673.1"/>
    <property type="molecule type" value="Genomic_DNA"/>
</dbReference>
<gene>
    <name evidence="5" type="ORF">PPL_09423</name>
</gene>
<proteinExistence type="predicted"/>
<feature type="compositionally biased region" description="Low complexity" evidence="2">
    <location>
        <begin position="1300"/>
        <end position="1328"/>
    </location>
</feature>
<feature type="region of interest" description="Disordered" evidence="2">
    <location>
        <begin position="542"/>
        <end position="571"/>
    </location>
</feature>
<dbReference type="PANTHER" id="PTHR14312">
    <property type="entry name" value="CREB/ATF BZIP TRANSCRIPTION FACTOR"/>
    <property type="match status" value="1"/>
</dbReference>
<feature type="region of interest" description="Disordered" evidence="2">
    <location>
        <begin position="247"/>
        <end position="351"/>
    </location>
</feature>
<feature type="region of interest" description="Disordered" evidence="2">
    <location>
        <begin position="917"/>
        <end position="947"/>
    </location>
</feature>
<evidence type="ECO:0000313" key="6">
    <source>
        <dbReference type="Proteomes" id="UP000001396"/>
    </source>
</evidence>
<dbReference type="InParanoid" id="D3BPF5"/>
<evidence type="ECO:0000256" key="3">
    <source>
        <dbReference type="SAM" id="Phobius"/>
    </source>
</evidence>
<dbReference type="CDD" id="cd00202">
    <property type="entry name" value="ZnF_GATA"/>
    <property type="match status" value="1"/>
</dbReference>
<dbReference type="RefSeq" id="XP_020428805.1">
    <property type="nucleotide sequence ID" value="XM_020580218.1"/>
</dbReference>
<feature type="compositionally biased region" description="Low complexity" evidence="2">
    <location>
        <begin position="324"/>
        <end position="340"/>
    </location>
</feature>
<evidence type="ECO:0000256" key="2">
    <source>
        <dbReference type="SAM" id="MobiDB-lite"/>
    </source>
</evidence>
<evidence type="ECO:0000313" key="5">
    <source>
        <dbReference type="EMBL" id="EFA76673.1"/>
    </source>
</evidence>
<sequence length="1455" mass="164475">MSIQQHSSEKQKGEVQCSIEDPTLLAPNPCASNILVTLPQSSLPNETSIGASPATVLSKQQNSINTSGNFTNLCESPNSTSPSTPSPLSTSNGNGTTKADKPFQDVLVPVTVQTNSGSLSTVLENIPLKRTHRRRSSNMNKENLYCYKCKTKTTPEWRKGPDGPATLCNACGLSFAKKMKLEQIKLKNGGAQIHTSTFPIVLPNPIDGFDSQYCQESSGCSGSGGSDFSGLQPFVCDTSLQLSGSSLLPSSSSANPLANTTCVRPPKGKKSKSSKTHTFHQYNHSGSSSTHIPNGSVIKSQSKKNSKSSKSSKSKKQIKKEIASNNNNNNSNISPVNSIPQPLSTPTNNLQPSFQQLHLQYVPNLPIDTDMNLNNMNGISFSNTNNPLVTLSPITTQPVICSSGEKFLEMGVSSISNSTESCSVMDVSPPTDPNYPFIQSVPNISLPIHIKVEPNDNNIFMDNQYGDSNVNNLVQSDCQSLFFSNDNHFSNNETVVEQHQHQQQQQQQQHLHTNQSNQQQQQTDTISISTSSFTNEYMQISPPLANNINNNNNNINNNDNNNNNNDNNNSSNIMEDIVVDLKLEDPTTSSNDGAYPMNDAHDINSYKNMNDYFNDEGYLDTLPTNIVHGGCGGNAIGFSNQQSEASIMAFDNHHTTNNIIDSYSVPSYNMEMHFQYLQNIDNDDPFGVNSQSPLQIMNGTSLLKFLIKNDRSFTFIYLYFYIMMSNYSSNSSSIGSKSTPIVGSPYDFNNLRDFKKLLAKHIEITSLHHDWPIFLGKIFGSDPKGIIRLCNEDEIPELLSQLNSQSICFRFLMSHFSNTQNLYNFPIDRVPLFSKIIDQQSPATQQQLQQQQYTSPNIINGYDISDNKRFITVNIFQLYFFAFALFGDYSSSLPLGQRYIFGVPTYSYQGSSSSSGSSHINSGSSSNRSGLLSSTSSTSSLSTSTTGTSKSVALDRQKSIYTRLLVDYLHYFLPLYSDASKSKRYSNTTKPIEINQIQTHTFFKILCECFLGHNITNLMISHLPQEFYNHLSSYNKPNSFYADVSYTLLAHFQEFVKSQSMESTFITQLFNTLRYPLFANIISFFEKFDPNDTQLPLEQTIKLWISYLTPWRQRTLKKKSSLLSFHHHQEQVVNISEQYIIDNYYFYSYIFSLFMLRTLISFDFSLDIHHRSFSKVLDTILDPTILQILRKIDQHDRHLLNSKSIDYNLTNTSVNLSKDILQSLDRQMNFYGIRENQDKLSMFSNYMSMSVKNLVQDLAKKPIALKIKESVLNRLSSLYQFEVIVELNKVEQQQHHHHAYQQQQQQQNMKSINNSQQQQQQQNQQYPPLQQNQLQLQQQYQLSPVRQQRQNLLVTLSPNRNPNGSLSDEGRKQLYNGSRVCTAYDTYKYPLDDEKFPITSMEIGLPIKMIYKITDNKQIRLLSRRFFRKEVILALSILILIVSIFIKLILWIYSF</sequence>
<dbReference type="GO" id="GO:0005634">
    <property type="term" value="C:nucleus"/>
    <property type="evidence" value="ECO:0007669"/>
    <property type="project" value="TreeGrafter"/>
</dbReference>
<dbReference type="GO" id="GO:0006355">
    <property type="term" value="P:regulation of DNA-templated transcription"/>
    <property type="evidence" value="ECO:0007669"/>
    <property type="project" value="InterPro"/>
</dbReference>
<dbReference type="PANTHER" id="PTHR14312:SF1">
    <property type="entry name" value="BASIC-LEUCINE ZIPPER TRANSCRIPTION FACTOR A"/>
    <property type="match status" value="1"/>
</dbReference>
<dbReference type="Pfam" id="PF00320">
    <property type="entry name" value="GATA"/>
    <property type="match status" value="1"/>
</dbReference>
<feature type="compositionally biased region" description="Basic residues" evidence="2">
    <location>
        <begin position="301"/>
        <end position="318"/>
    </location>
</feature>
<evidence type="ECO:0000259" key="4">
    <source>
        <dbReference type="PROSITE" id="PS50114"/>
    </source>
</evidence>
<feature type="compositionally biased region" description="Basic residues" evidence="2">
    <location>
        <begin position="266"/>
        <end position="278"/>
    </location>
</feature>
<accession>D3BPF5</accession>
<feature type="region of interest" description="Disordered" evidence="2">
    <location>
        <begin position="494"/>
        <end position="525"/>
    </location>
</feature>
<dbReference type="Proteomes" id="UP000001396">
    <property type="component" value="Unassembled WGS sequence"/>
</dbReference>
<keyword evidence="1" id="KW-0863">Zinc-finger</keyword>
<keyword evidence="6" id="KW-1185">Reference proteome</keyword>
<feature type="compositionally biased region" description="Low complexity" evidence="2">
    <location>
        <begin position="501"/>
        <end position="523"/>
    </location>
</feature>
<organism evidence="5 6">
    <name type="scientific">Heterostelium pallidum (strain ATCC 26659 / Pp 5 / PN500)</name>
    <name type="common">Cellular slime mold</name>
    <name type="synonym">Polysphondylium pallidum</name>
    <dbReference type="NCBI Taxonomy" id="670386"/>
    <lineage>
        <taxon>Eukaryota</taxon>
        <taxon>Amoebozoa</taxon>
        <taxon>Evosea</taxon>
        <taxon>Eumycetozoa</taxon>
        <taxon>Dictyostelia</taxon>
        <taxon>Acytosteliales</taxon>
        <taxon>Acytosteliaceae</taxon>
        <taxon>Heterostelium</taxon>
    </lineage>
</organism>
<dbReference type="SMART" id="SM00401">
    <property type="entry name" value="ZnF_GATA"/>
    <property type="match status" value="1"/>
</dbReference>
<protein>
    <recommendedName>
        <fullName evidence="4">GATA-type domain-containing protein</fullName>
    </recommendedName>
</protein>
<comment type="caution">
    <text evidence="5">The sequence shown here is derived from an EMBL/GenBank/DDBJ whole genome shotgun (WGS) entry which is preliminary data.</text>
</comment>
<dbReference type="InterPro" id="IPR013088">
    <property type="entry name" value="Znf_NHR/GATA"/>
</dbReference>
<dbReference type="Gene3D" id="3.30.50.10">
    <property type="entry name" value="Erythroid Transcription Factor GATA-1, subunit A"/>
    <property type="match status" value="1"/>
</dbReference>
<feature type="compositionally biased region" description="Polar residues" evidence="2">
    <location>
        <begin position="279"/>
        <end position="293"/>
    </location>
</feature>
<feature type="region of interest" description="Disordered" evidence="2">
    <location>
        <begin position="67"/>
        <end position="102"/>
    </location>
</feature>
<dbReference type="InterPro" id="IPR000679">
    <property type="entry name" value="Znf_GATA"/>
</dbReference>
<dbReference type="PROSITE" id="PS50114">
    <property type="entry name" value="GATA_ZN_FINGER_2"/>
    <property type="match status" value="1"/>
</dbReference>